<dbReference type="OrthoDB" id="8191402at2759"/>
<gene>
    <name evidence="2" type="ORF">TBRA_LOCUS15398</name>
</gene>
<sequence>MSELPADTTGKAMAVATMMYENAANFLQSHSLKVDMSEARTIDDKKSSRIRTSPQARSTRTVISSAVPHRPQSLRSCSNCPRQIGSTGWQSHLLQQSRPSDRWSPSVPKKFFGAGSQLAGGFPGAGLFGKNNVAQQYNYEPAQYAQNLAYSAQVAPQ</sequence>
<name>A0A6H5J5N5_9HYME</name>
<feature type="compositionally biased region" description="Basic and acidic residues" evidence="1">
    <location>
        <begin position="38"/>
        <end position="47"/>
    </location>
</feature>
<evidence type="ECO:0000313" key="2">
    <source>
        <dbReference type="EMBL" id="CAB0043810.1"/>
    </source>
</evidence>
<proteinExistence type="predicted"/>
<dbReference type="EMBL" id="CADCXV010001349">
    <property type="protein sequence ID" value="CAB0043810.1"/>
    <property type="molecule type" value="Genomic_DNA"/>
</dbReference>
<dbReference type="InterPro" id="IPR012464">
    <property type="entry name" value="DUF1676"/>
</dbReference>
<dbReference type="AlphaFoldDB" id="A0A6H5J5N5"/>
<dbReference type="Pfam" id="PF07898">
    <property type="entry name" value="DUF1676"/>
    <property type="match status" value="1"/>
</dbReference>
<evidence type="ECO:0000256" key="1">
    <source>
        <dbReference type="SAM" id="MobiDB-lite"/>
    </source>
</evidence>
<dbReference type="Proteomes" id="UP000479190">
    <property type="component" value="Unassembled WGS sequence"/>
</dbReference>
<keyword evidence="3" id="KW-1185">Reference proteome</keyword>
<feature type="compositionally biased region" description="Polar residues" evidence="1">
    <location>
        <begin position="50"/>
        <end position="64"/>
    </location>
</feature>
<organism evidence="2 3">
    <name type="scientific">Trichogramma brassicae</name>
    <dbReference type="NCBI Taxonomy" id="86971"/>
    <lineage>
        <taxon>Eukaryota</taxon>
        <taxon>Metazoa</taxon>
        <taxon>Ecdysozoa</taxon>
        <taxon>Arthropoda</taxon>
        <taxon>Hexapoda</taxon>
        <taxon>Insecta</taxon>
        <taxon>Pterygota</taxon>
        <taxon>Neoptera</taxon>
        <taxon>Endopterygota</taxon>
        <taxon>Hymenoptera</taxon>
        <taxon>Apocrita</taxon>
        <taxon>Proctotrupomorpha</taxon>
        <taxon>Chalcidoidea</taxon>
        <taxon>Trichogrammatidae</taxon>
        <taxon>Trichogramma</taxon>
    </lineage>
</organism>
<protein>
    <submittedName>
        <fullName evidence="2">Uncharacterized protein</fullName>
    </submittedName>
</protein>
<evidence type="ECO:0000313" key="3">
    <source>
        <dbReference type="Proteomes" id="UP000479190"/>
    </source>
</evidence>
<feature type="region of interest" description="Disordered" evidence="1">
    <location>
        <begin position="38"/>
        <end position="78"/>
    </location>
</feature>
<reference evidence="2 3" key="1">
    <citation type="submission" date="2020-02" db="EMBL/GenBank/DDBJ databases">
        <authorList>
            <person name="Ferguson B K."/>
        </authorList>
    </citation>
    <scope>NUCLEOTIDE SEQUENCE [LARGE SCALE GENOMIC DNA]</scope>
</reference>
<accession>A0A6H5J5N5</accession>